<keyword evidence="3" id="KW-1185">Reference proteome</keyword>
<keyword evidence="1" id="KW-1133">Transmembrane helix</keyword>
<organism evidence="2 3">
    <name type="scientific">Lipingzhangella rawalii</name>
    <dbReference type="NCBI Taxonomy" id="2055835"/>
    <lineage>
        <taxon>Bacteria</taxon>
        <taxon>Bacillati</taxon>
        <taxon>Actinomycetota</taxon>
        <taxon>Actinomycetes</taxon>
        <taxon>Streptosporangiales</taxon>
        <taxon>Nocardiopsidaceae</taxon>
        <taxon>Lipingzhangella</taxon>
    </lineage>
</organism>
<sequence length="132" mass="14175">MFVRRPTPRATRARIRFVVLLVVVAGVLGVGAMHTLGHVSEAQHHTAPVAAAVDTHHASGDATGAPLPTFDPTTMCLAVGGFVLALVALLVPRLPRWPDRVPLPPRWLGQSVLARAPRPHRSTLAQLQVMRV</sequence>
<gene>
    <name evidence="2" type="ORF">RIF23_17940</name>
</gene>
<keyword evidence="1" id="KW-0812">Transmembrane</keyword>
<comment type="caution">
    <text evidence="2">The sequence shown here is derived from an EMBL/GenBank/DDBJ whole genome shotgun (WGS) entry which is preliminary data.</text>
</comment>
<dbReference type="EMBL" id="JAVLVT010000010">
    <property type="protein sequence ID" value="MDS1272174.1"/>
    <property type="molecule type" value="Genomic_DNA"/>
</dbReference>
<evidence type="ECO:0000313" key="3">
    <source>
        <dbReference type="Proteomes" id="UP001250214"/>
    </source>
</evidence>
<evidence type="ECO:0000313" key="2">
    <source>
        <dbReference type="EMBL" id="MDS1272174.1"/>
    </source>
</evidence>
<feature type="transmembrane region" description="Helical" evidence="1">
    <location>
        <begin position="72"/>
        <end position="91"/>
    </location>
</feature>
<reference evidence="3" key="1">
    <citation type="submission" date="2023-07" db="EMBL/GenBank/DDBJ databases">
        <title>Novel species in the genus Lipingzhangella isolated from Sambhar Salt Lake.</title>
        <authorList>
            <person name="Jiya N."/>
            <person name="Kajale S."/>
            <person name="Sharma A."/>
        </authorList>
    </citation>
    <scope>NUCLEOTIDE SEQUENCE [LARGE SCALE GENOMIC DNA]</scope>
    <source>
        <strain evidence="3">LS1_29</strain>
    </source>
</reference>
<accession>A0ABU2HA16</accession>
<dbReference type="Proteomes" id="UP001250214">
    <property type="component" value="Unassembled WGS sequence"/>
</dbReference>
<keyword evidence="1" id="KW-0472">Membrane</keyword>
<evidence type="ECO:0000256" key="1">
    <source>
        <dbReference type="SAM" id="Phobius"/>
    </source>
</evidence>
<proteinExistence type="predicted"/>
<name>A0ABU2HA16_9ACTN</name>
<protein>
    <submittedName>
        <fullName evidence="2">DUF6153 family protein</fullName>
    </submittedName>
</protein>